<dbReference type="Pfam" id="PF00501">
    <property type="entry name" value="AMP-binding"/>
    <property type="match status" value="1"/>
</dbReference>
<evidence type="ECO:0000256" key="4">
    <source>
        <dbReference type="ARBA" id="ARBA00022840"/>
    </source>
</evidence>
<dbReference type="InterPro" id="IPR032387">
    <property type="entry name" value="ACAS_N"/>
</dbReference>
<dbReference type="Gene3D" id="3.30.300.30">
    <property type="match status" value="1"/>
</dbReference>
<evidence type="ECO:0000259" key="8">
    <source>
        <dbReference type="Pfam" id="PF16177"/>
    </source>
</evidence>
<dbReference type="InterPro" id="IPR025110">
    <property type="entry name" value="AMP-bd_C"/>
</dbReference>
<dbReference type="PROSITE" id="PS00455">
    <property type="entry name" value="AMP_BINDING"/>
    <property type="match status" value="1"/>
</dbReference>
<evidence type="ECO:0000256" key="3">
    <source>
        <dbReference type="ARBA" id="ARBA00022741"/>
    </source>
</evidence>
<dbReference type="PANTHER" id="PTHR42921">
    <property type="entry name" value="ACETOACETYL-COA SYNTHETASE"/>
    <property type="match status" value="1"/>
</dbReference>
<dbReference type="GO" id="GO:0030729">
    <property type="term" value="F:acetoacetate-CoA ligase activity"/>
    <property type="evidence" value="ECO:0007669"/>
    <property type="project" value="UniProtKB-EC"/>
</dbReference>
<comment type="similarity">
    <text evidence="1">Belongs to the ATP-dependent AMP-binding enzyme family.</text>
</comment>
<dbReference type="SUPFAM" id="SSF56801">
    <property type="entry name" value="Acetyl-CoA synthetase-like"/>
    <property type="match status" value="1"/>
</dbReference>
<sequence length="693" mass="75454">MNVNRPFASLSPDSGSGSTPRAGGVPGDTGHARTDCASAEPELLYEPDPDSVRRARVQDYLRWLREERGLDFGSWDELRRWSVDALEDFWESIWQYFGVRAHSPYDAVLVERTMPGAVWFPGATLNYAEHCFGRPEDADTTAVVAVSQTRPTVELTFAELAEQVRRVRAGLQRLGVGRGDRVAGYLPNCPEALVSFLATASLGAIWASCAPEFGAHSVIERFEQIGPKVLLAVAGYTYGEKEIDKRADVAEIREALGTVAHVVHVPYGPLTIEDSTPWEDLTCDAQAPLEFEPVPFDHPLYILFSSGTTGRPKPIVHGHGGILVEHLKNHGFHWDLGPGDRLLWFTTTAWMMWNSLVSALLVRSGVVMIDGNPLYPDLRYQWRLAEETGATLMGASPGYLMACRKDGVRPAEEFDLSRLRQLSVVGSPFHAEGFRWVAEQFGDRVLLNVGSGGTDVCTGLVQASPLTPVWAGEMSGASLGVDVHALDPDGKAVVGELGELVITSPMPSMPLGFWGDEDGARFRAAYFEMYDGLFRFGDWCRFSPVGSCVITGRSDATLNRGGVRLGTAEFYRVLQDVPEIADSVIVHLEDPDAGKGELILFVVPAAGRTVDDSLRARLAAEIRGSLSPRHVPDIIVPVSAVPYSRTGKKLEVPVKRILQGAAPHDAASPGALTDPSALDAYAEFARRHKGSGR</sequence>
<dbReference type="InterPro" id="IPR042099">
    <property type="entry name" value="ANL_N_sf"/>
</dbReference>
<keyword evidence="4" id="KW-0067">ATP-binding</keyword>
<organism evidence="9 10">
    <name type="scientific">Actinomadura physcomitrii</name>
    <dbReference type="NCBI Taxonomy" id="2650748"/>
    <lineage>
        <taxon>Bacteria</taxon>
        <taxon>Bacillati</taxon>
        <taxon>Actinomycetota</taxon>
        <taxon>Actinomycetes</taxon>
        <taxon>Streptosporangiales</taxon>
        <taxon>Thermomonosporaceae</taxon>
        <taxon>Actinomadura</taxon>
    </lineage>
</organism>
<feature type="domain" description="AMP-dependent synthetase/ligase" evidence="6">
    <location>
        <begin position="139"/>
        <end position="506"/>
    </location>
</feature>
<evidence type="ECO:0000313" key="10">
    <source>
        <dbReference type="Proteomes" id="UP000462055"/>
    </source>
</evidence>
<evidence type="ECO:0000256" key="5">
    <source>
        <dbReference type="SAM" id="MobiDB-lite"/>
    </source>
</evidence>
<feature type="domain" description="AMP-binding enzyme C-terminal" evidence="7">
    <location>
        <begin position="573"/>
        <end position="648"/>
    </location>
</feature>
<feature type="region of interest" description="Disordered" evidence="5">
    <location>
        <begin position="1"/>
        <end position="44"/>
    </location>
</feature>
<evidence type="ECO:0000256" key="1">
    <source>
        <dbReference type="ARBA" id="ARBA00006432"/>
    </source>
</evidence>
<accession>A0A6I4MDG9</accession>
<dbReference type="EC" id="6.2.1.16" evidence="9"/>
<name>A0A6I4MDG9_9ACTN</name>
<dbReference type="PANTHER" id="PTHR42921:SF1">
    <property type="entry name" value="ACETOACETYL-COA SYNTHETASE"/>
    <property type="match status" value="1"/>
</dbReference>
<evidence type="ECO:0000313" key="9">
    <source>
        <dbReference type="EMBL" id="MWA02950.1"/>
    </source>
</evidence>
<comment type="caution">
    <text evidence="9">The sequence shown here is derived from an EMBL/GenBank/DDBJ whole genome shotgun (WGS) entry which is preliminary data.</text>
</comment>
<dbReference type="GO" id="GO:0006629">
    <property type="term" value="P:lipid metabolic process"/>
    <property type="evidence" value="ECO:0007669"/>
    <property type="project" value="InterPro"/>
</dbReference>
<dbReference type="InterPro" id="IPR020845">
    <property type="entry name" value="AMP-binding_CS"/>
</dbReference>
<dbReference type="AlphaFoldDB" id="A0A6I4MDG9"/>
<keyword evidence="10" id="KW-1185">Reference proteome</keyword>
<dbReference type="EMBL" id="WBMS02000016">
    <property type="protein sequence ID" value="MWA02950.1"/>
    <property type="molecule type" value="Genomic_DNA"/>
</dbReference>
<reference evidence="9" key="1">
    <citation type="submission" date="2019-12" db="EMBL/GenBank/DDBJ databases">
        <title>Actinomadura physcomitrii sp. nov., a novel actinomycete isolated from moss [Physcomitrium sphaericum (Ludw) Fuernr].</title>
        <authorList>
            <person name="Zhuang X."/>
        </authorList>
    </citation>
    <scope>NUCLEOTIDE SEQUENCE [LARGE SCALE GENOMIC DNA]</scope>
    <source>
        <strain evidence="9">LD22</strain>
    </source>
</reference>
<evidence type="ECO:0000256" key="2">
    <source>
        <dbReference type="ARBA" id="ARBA00022598"/>
    </source>
</evidence>
<dbReference type="NCBIfam" id="NF002937">
    <property type="entry name" value="PRK03584.1"/>
    <property type="match status" value="1"/>
</dbReference>
<dbReference type="GO" id="GO:0005524">
    <property type="term" value="F:ATP binding"/>
    <property type="evidence" value="ECO:0007669"/>
    <property type="project" value="UniProtKB-KW"/>
</dbReference>
<evidence type="ECO:0000259" key="6">
    <source>
        <dbReference type="Pfam" id="PF00501"/>
    </source>
</evidence>
<dbReference type="InterPro" id="IPR005914">
    <property type="entry name" value="Acac_CoA_synth"/>
</dbReference>
<dbReference type="InterPro" id="IPR000873">
    <property type="entry name" value="AMP-dep_synth/lig_dom"/>
</dbReference>
<protein>
    <submittedName>
        <fullName evidence="9">Acetoacetate--CoA ligase</fullName>
        <ecNumber evidence="9">6.2.1.16</ecNumber>
    </submittedName>
</protein>
<dbReference type="Pfam" id="PF16177">
    <property type="entry name" value="ACAS_N"/>
    <property type="match status" value="1"/>
</dbReference>
<dbReference type="NCBIfam" id="TIGR01217">
    <property type="entry name" value="ac_ac_CoA_syn"/>
    <property type="match status" value="1"/>
</dbReference>
<feature type="domain" description="Acetyl-coenzyme A synthetase N-terminal" evidence="8">
    <location>
        <begin position="76"/>
        <end position="131"/>
    </location>
</feature>
<dbReference type="Pfam" id="PF13193">
    <property type="entry name" value="AMP-binding_C"/>
    <property type="match status" value="1"/>
</dbReference>
<keyword evidence="2 9" id="KW-0436">Ligase</keyword>
<evidence type="ECO:0000259" key="7">
    <source>
        <dbReference type="Pfam" id="PF13193"/>
    </source>
</evidence>
<dbReference type="Gene3D" id="3.40.50.12780">
    <property type="entry name" value="N-terminal domain of ligase-like"/>
    <property type="match status" value="1"/>
</dbReference>
<dbReference type="InterPro" id="IPR045851">
    <property type="entry name" value="AMP-bd_C_sf"/>
</dbReference>
<keyword evidence="3" id="KW-0547">Nucleotide-binding</keyword>
<gene>
    <name evidence="9" type="ORF">F8568_021730</name>
</gene>
<proteinExistence type="inferred from homology"/>
<dbReference type="Proteomes" id="UP000462055">
    <property type="component" value="Unassembled WGS sequence"/>
</dbReference>